<keyword evidence="3" id="KW-1185">Reference proteome</keyword>
<dbReference type="AlphaFoldDB" id="A0A8T1VAT3"/>
<name>A0A8T1VAT3_9STRA</name>
<feature type="region of interest" description="Disordered" evidence="1">
    <location>
        <begin position="1"/>
        <end position="111"/>
    </location>
</feature>
<dbReference type="EMBL" id="JAGDFM010000457">
    <property type="protein sequence ID" value="KAG7378066.1"/>
    <property type="molecule type" value="Genomic_DNA"/>
</dbReference>
<gene>
    <name evidence="2" type="ORF">PHYPSEUDO_010601</name>
</gene>
<dbReference type="OrthoDB" id="90803at2759"/>
<sequence length="240" mass="25799">MRDFAAPTQHGTLRSATCPEGDQRPRTPAAMNQLETPALEYLPATAAESADSVAAPPPAPSSVPAKGVKRHDRPEVDHEVDEQCQQEHSSSDRAGPDGDRSGNQRGLTDDACEPMVSYDGFKSVGKPFGVAALPRFGLVADDDEDVVNVRSPVMCKPTSSNARSATLSPTCVSALARNEVVKRDVLLEPSWSIQEFQEYLGMLELLQDVCSNSEGEEMCLSADSLSQMERLLTSLLPQGV</sequence>
<protein>
    <submittedName>
        <fullName evidence="2">Uncharacterized protein</fullName>
    </submittedName>
</protein>
<accession>A0A8T1VAT3</accession>
<evidence type="ECO:0000313" key="3">
    <source>
        <dbReference type="Proteomes" id="UP000694044"/>
    </source>
</evidence>
<reference evidence="2" key="1">
    <citation type="submission" date="2021-02" db="EMBL/GenBank/DDBJ databases">
        <authorList>
            <person name="Palmer J.M."/>
        </authorList>
    </citation>
    <scope>NUCLEOTIDE SEQUENCE</scope>
    <source>
        <strain evidence="2">SCRP734</strain>
    </source>
</reference>
<organism evidence="2 3">
    <name type="scientific">Phytophthora pseudosyringae</name>
    <dbReference type="NCBI Taxonomy" id="221518"/>
    <lineage>
        <taxon>Eukaryota</taxon>
        <taxon>Sar</taxon>
        <taxon>Stramenopiles</taxon>
        <taxon>Oomycota</taxon>
        <taxon>Peronosporomycetes</taxon>
        <taxon>Peronosporales</taxon>
        <taxon>Peronosporaceae</taxon>
        <taxon>Phytophthora</taxon>
    </lineage>
</organism>
<proteinExistence type="predicted"/>
<feature type="compositionally biased region" description="Low complexity" evidence="1">
    <location>
        <begin position="43"/>
        <end position="54"/>
    </location>
</feature>
<comment type="caution">
    <text evidence="2">The sequence shown here is derived from an EMBL/GenBank/DDBJ whole genome shotgun (WGS) entry which is preliminary data.</text>
</comment>
<dbReference type="Proteomes" id="UP000694044">
    <property type="component" value="Unassembled WGS sequence"/>
</dbReference>
<feature type="compositionally biased region" description="Basic and acidic residues" evidence="1">
    <location>
        <begin position="89"/>
        <end position="102"/>
    </location>
</feature>
<evidence type="ECO:0000256" key="1">
    <source>
        <dbReference type="SAM" id="MobiDB-lite"/>
    </source>
</evidence>
<evidence type="ECO:0000313" key="2">
    <source>
        <dbReference type="EMBL" id="KAG7378066.1"/>
    </source>
</evidence>